<feature type="region of interest" description="Disordered" evidence="6">
    <location>
        <begin position="1"/>
        <end position="27"/>
    </location>
</feature>
<feature type="region of interest" description="Disordered" evidence="6">
    <location>
        <begin position="341"/>
        <end position="382"/>
    </location>
</feature>
<comment type="similarity">
    <text evidence="2 5">Belongs to the ETS family.</text>
</comment>
<reference evidence="8 9" key="2">
    <citation type="submission" date="2018-11" db="EMBL/GenBank/DDBJ databases">
        <authorList>
            <consortium name="Pathogen Informatics"/>
        </authorList>
    </citation>
    <scope>NUCLEOTIDE SEQUENCE [LARGE SCALE GENOMIC DNA]</scope>
</reference>
<keyword evidence="3 5" id="KW-0238">DNA-binding</keyword>
<feature type="region of interest" description="Disordered" evidence="6">
    <location>
        <begin position="165"/>
        <end position="215"/>
    </location>
</feature>
<evidence type="ECO:0000256" key="3">
    <source>
        <dbReference type="ARBA" id="ARBA00023125"/>
    </source>
</evidence>
<feature type="domain" description="ETS" evidence="7">
    <location>
        <begin position="221"/>
        <end position="301"/>
    </location>
</feature>
<evidence type="ECO:0000256" key="4">
    <source>
        <dbReference type="ARBA" id="ARBA00023242"/>
    </source>
</evidence>
<proteinExistence type="inferred from homology"/>
<dbReference type="InterPro" id="IPR000418">
    <property type="entry name" value="Ets_dom"/>
</dbReference>
<dbReference type="GO" id="GO:0000981">
    <property type="term" value="F:DNA-binding transcription factor activity, RNA polymerase II-specific"/>
    <property type="evidence" value="ECO:0007669"/>
    <property type="project" value="TreeGrafter"/>
</dbReference>
<dbReference type="STRING" id="6216.A0A0R3SR27"/>
<evidence type="ECO:0000256" key="1">
    <source>
        <dbReference type="ARBA" id="ARBA00004123"/>
    </source>
</evidence>
<evidence type="ECO:0000256" key="5">
    <source>
        <dbReference type="RuleBase" id="RU004019"/>
    </source>
</evidence>
<feature type="compositionally biased region" description="Polar residues" evidence="6">
    <location>
        <begin position="203"/>
        <end position="215"/>
    </location>
</feature>
<reference evidence="10" key="1">
    <citation type="submission" date="2017-02" db="UniProtKB">
        <authorList>
            <consortium name="WormBaseParasite"/>
        </authorList>
    </citation>
    <scope>IDENTIFICATION</scope>
</reference>
<dbReference type="PROSITE" id="PS00345">
    <property type="entry name" value="ETS_DOMAIN_1"/>
    <property type="match status" value="1"/>
</dbReference>
<organism evidence="10">
    <name type="scientific">Hymenolepis diminuta</name>
    <name type="common">Rat tapeworm</name>
    <dbReference type="NCBI Taxonomy" id="6216"/>
    <lineage>
        <taxon>Eukaryota</taxon>
        <taxon>Metazoa</taxon>
        <taxon>Spiralia</taxon>
        <taxon>Lophotrochozoa</taxon>
        <taxon>Platyhelminthes</taxon>
        <taxon>Cestoda</taxon>
        <taxon>Eucestoda</taxon>
        <taxon>Cyclophyllidea</taxon>
        <taxon>Hymenolepididae</taxon>
        <taxon>Hymenolepis</taxon>
    </lineage>
</organism>
<feature type="region of interest" description="Disordered" evidence="6">
    <location>
        <begin position="450"/>
        <end position="472"/>
    </location>
</feature>
<comment type="subcellular location">
    <subcellularLocation>
        <location evidence="1 5">Nucleus</location>
    </subcellularLocation>
</comment>
<feature type="compositionally biased region" description="Polar residues" evidence="6">
    <location>
        <begin position="11"/>
        <end position="25"/>
    </location>
</feature>
<dbReference type="PANTHER" id="PTHR11849">
    <property type="entry name" value="ETS"/>
    <property type="match status" value="1"/>
</dbReference>
<feature type="compositionally biased region" description="Pro residues" evidence="6">
    <location>
        <begin position="184"/>
        <end position="193"/>
    </location>
</feature>
<evidence type="ECO:0000259" key="7">
    <source>
        <dbReference type="PROSITE" id="PS50061"/>
    </source>
</evidence>
<dbReference type="InterPro" id="IPR046328">
    <property type="entry name" value="ETS_fam"/>
</dbReference>
<evidence type="ECO:0000313" key="8">
    <source>
        <dbReference type="EMBL" id="VDL59899.1"/>
    </source>
</evidence>
<evidence type="ECO:0000313" key="10">
    <source>
        <dbReference type="WBParaSite" id="HDID_0000758301-mRNA-1"/>
    </source>
</evidence>
<dbReference type="OrthoDB" id="10067219at2759"/>
<gene>
    <name evidence="8" type="ORF">HDID_LOCUS7581</name>
</gene>
<dbReference type="GO" id="GO:0005634">
    <property type="term" value="C:nucleus"/>
    <property type="evidence" value="ECO:0007669"/>
    <property type="project" value="UniProtKB-SubCell"/>
</dbReference>
<dbReference type="GO" id="GO:0030154">
    <property type="term" value="P:cell differentiation"/>
    <property type="evidence" value="ECO:0007669"/>
    <property type="project" value="TreeGrafter"/>
</dbReference>
<dbReference type="Gene3D" id="1.10.10.10">
    <property type="entry name" value="Winged helix-like DNA-binding domain superfamily/Winged helix DNA-binding domain"/>
    <property type="match status" value="1"/>
</dbReference>
<dbReference type="SUPFAM" id="SSF46785">
    <property type="entry name" value="Winged helix' DNA-binding domain"/>
    <property type="match status" value="1"/>
</dbReference>
<dbReference type="PROSITE" id="PS00346">
    <property type="entry name" value="ETS_DOMAIN_2"/>
    <property type="match status" value="1"/>
</dbReference>
<dbReference type="Proteomes" id="UP000274504">
    <property type="component" value="Unassembled WGS sequence"/>
</dbReference>
<dbReference type="GO" id="GO:0043565">
    <property type="term" value="F:sequence-specific DNA binding"/>
    <property type="evidence" value="ECO:0007669"/>
    <property type="project" value="InterPro"/>
</dbReference>
<keyword evidence="4 5" id="KW-0539">Nucleus</keyword>
<dbReference type="InterPro" id="IPR036390">
    <property type="entry name" value="WH_DNA-bd_sf"/>
</dbReference>
<dbReference type="WBParaSite" id="HDID_0000758301-mRNA-1">
    <property type="protein sequence ID" value="HDID_0000758301-mRNA-1"/>
    <property type="gene ID" value="HDID_0000758301"/>
</dbReference>
<sequence>MEETGNGNGLVYSSANETGTTGNSEQRGKYTFSDYFVNPTEISAEVYQSSTAYSSSSDGVQMCYDQDPRSSAYSNLFRQQNAAGSGYWGENEHYQAGGYHFEGSSGYHFGGTYGYPSTPGVTGTGVYHPPNHGTWPNVGYQYGRHSTGGGMQSSMFYNSRIKRMRTTQGSLESQAGERGKRYSSPPPPPPPPLTNSSNLNSTRVSQGSPTVQWRPQGSGQIQLWQFLLELLADSRNLACITWEGTNGEFKLVNPDDVARRWGERKSKPNMNYDKLSRALRYYYDKNIMSKVHGKRYAYRFDFTGLAQAMQPSSACDAPTSNPAPSLQIGLTSTFPRGIIENPPTALCFPRDSSPELDPSRKVPNASLKRPREQTPPPQSRRDFENFDMKQQEHQLQQKTGSYPTSQQFLAAAAACFIPEMHHNQNSANTTGCYDSTDGYVGHNQQSGCYGNHHHQHQHNHHSPESAAGSTNYCQQPMNPFMMISAGYNVDSLTNRNGGVVASEANGQTPK</sequence>
<evidence type="ECO:0000256" key="6">
    <source>
        <dbReference type="SAM" id="MobiDB-lite"/>
    </source>
</evidence>
<dbReference type="PRINTS" id="PR00454">
    <property type="entry name" value="ETSDOMAIN"/>
</dbReference>
<protein>
    <submittedName>
        <fullName evidence="10">ETS domain-containing protein</fullName>
    </submittedName>
</protein>
<name>A0A0R3SR27_HYMDI</name>
<accession>A0A0R3SR27</accession>
<dbReference type="PROSITE" id="PS50061">
    <property type="entry name" value="ETS_DOMAIN_3"/>
    <property type="match status" value="1"/>
</dbReference>
<dbReference type="PANTHER" id="PTHR11849:SF304">
    <property type="entry name" value="DNA-BINDING PROTEIN D-ETS-3"/>
    <property type="match status" value="1"/>
</dbReference>
<dbReference type="FunFam" id="1.10.10.10:FF:000343">
    <property type="entry name" value="Ets at 65A, isoform C"/>
    <property type="match status" value="1"/>
</dbReference>
<evidence type="ECO:0000256" key="2">
    <source>
        <dbReference type="ARBA" id="ARBA00005562"/>
    </source>
</evidence>
<feature type="compositionally biased region" description="Basic residues" evidence="6">
    <location>
        <begin position="451"/>
        <end position="460"/>
    </location>
</feature>
<dbReference type="Pfam" id="PF00178">
    <property type="entry name" value="Ets"/>
    <property type="match status" value="1"/>
</dbReference>
<dbReference type="InterPro" id="IPR036388">
    <property type="entry name" value="WH-like_DNA-bd_sf"/>
</dbReference>
<dbReference type="SMART" id="SM00413">
    <property type="entry name" value="ETS"/>
    <property type="match status" value="1"/>
</dbReference>
<evidence type="ECO:0000313" key="9">
    <source>
        <dbReference type="Proteomes" id="UP000274504"/>
    </source>
</evidence>
<dbReference type="EMBL" id="UYSG01010950">
    <property type="protein sequence ID" value="VDL59899.1"/>
    <property type="molecule type" value="Genomic_DNA"/>
</dbReference>
<dbReference type="AlphaFoldDB" id="A0A0R3SR27"/>